<sequence length="115" mass="13269">MVTIKNYKTITKDDGEKFYALIVQGGVEPVKSNRTGRVYFTTRTATVPTTFDEQTCKEIIGNQFNGEIQKIECEAYDYTVESSGEIIELNHRWEYVDEDLEILNNHVINQTVKIQ</sequence>
<protein>
    <submittedName>
        <fullName evidence="1">Uncharacterized protein</fullName>
    </submittedName>
</protein>
<dbReference type="AlphaFoldDB" id="A0A0F9TFF2"/>
<name>A0A0F9TFF2_9ZZZZ</name>
<reference evidence="1" key="1">
    <citation type="journal article" date="2015" name="Nature">
        <title>Complex archaea that bridge the gap between prokaryotes and eukaryotes.</title>
        <authorList>
            <person name="Spang A."/>
            <person name="Saw J.H."/>
            <person name="Jorgensen S.L."/>
            <person name="Zaremba-Niedzwiedzka K."/>
            <person name="Martijn J."/>
            <person name="Lind A.E."/>
            <person name="van Eijk R."/>
            <person name="Schleper C."/>
            <person name="Guy L."/>
            <person name="Ettema T.J."/>
        </authorList>
    </citation>
    <scope>NUCLEOTIDE SEQUENCE</scope>
</reference>
<proteinExistence type="predicted"/>
<comment type="caution">
    <text evidence="1">The sequence shown here is derived from an EMBL/GenBank/DDBJ whole genome shotgun (WGS) entry which is preliminary data.</text>
</comment>
<dbReference type="EMBL" id="LAZR01000270">
    <property type="protein sequence ID" value="KKN78004.1"/>
    <property type="molecule type" value="Genomic_DNA"/>
</dbReference>
<gene>
    <name evidence="1" type="ORF">LCGC14_0354340</name>
</gene>
<evidence type="ECO:0000313" key="1">
    <source>
        <dbReference type="EMBL" id="KKN78004.1"/>
    </source>
</evidence>
<organism evidence="1">
    <name type="scientific">marine sediment metagenome</name>
    <dbReference type="NCBI Taxonomy" id="412755"/>
    <lineage>
        <taxon>unclassified sequences</taxon>
        <taxon>metagenomes</taxon>
        <taxon>ecological metagenomes</taxon>
    </lineage>
</organism>
<accession>A0A0F9TFF2</accession>